<organism evidence="1 2">
    <name type="scientific">Molossus molossus</name>
    <name type="common">Pallas' mastiff bat</name>
    <name type="synonym">Vespertilio molossus</name>
    <dbReference type="NCBI Taxonomy" id="27622"/>
    <lineage>
        <taxon>Eukaryota</taxon>
        <taxon>Metazoa</taxon>
        <taxon>Chordata</taxon>
        <taxon>Craniata</taxon>
        <taxon>Vertebrata</taxon>
        <taxon>Euteleostomi</taxon>
        <taxon>Mammalia</taxon>
        <taxon>Eutheria</taxon>
        <taxon>Laurasiatheria</taxon>
        <taxon>Chiroptera</taxon>
        <taxon>Yangochiroptera</taxon>
        <taxon>Molossidae</taxon>
        <taxon>Molossus</taxon>
    </lineage>
</organism>
<protein>
    <submittedName>
        <fullName evidence="1">Uncharacterized protein</fullName>
    </submittedName>
</protein>
<reference evidence="1 2" key="1">
    <citation type="journal article" date="2020" name="Nature">
        <title>Six reference-quality genomes reveal evolution of bat adaptations.</title>
        <authorList>
            <person name="Jebb D."/>
            <person name="Huang Z."/>
            <person name="Pippel M."/>
            <person name="Hughes G.M."/>
            <person name="Lavrichenko K."/>
            <person name="Devanna P."/>
            <person name="Winkler S."/>
            <person name="Jermiin L.S."/>
            <person name="Skirmuntt E.C."/>
            <person name="Katzourakis A."/>
            <person name="Burkitt-Gray L."/>
            <person name="Ray D.A."/>
            <person name="Sullivan K.A.M."/>
            <person name="Roscito J.G."/>
            <person name="Kirilenko B.M."/>
            <person name="Davalos L.M."/>
            <person name="Corthals A.P."/>
            <person name="Power M.L."/>
            <person name="Jones G."/>
            <person name="Ransome R.D."/>
            <person name="Dechmann D.K.N."/>
            <person name="Locatelli A.G."/>
            <person name="Puechmaille S.J."/>
            <person name="Fedrigo O."/>
            <person name="Jarvis E.D."/>
            <person name="Hiller M."/>
            <person name="Vernes S.C."/>
            <person name="Myers E.W."/>
            <person name="Teeling E.C."/>
        </authorList>
    </citation>
    <scope>NUCLEOTIDE SEQUENCE [LARGE SCALE GENOMIC DNA]</scope>
    <source>
        <strain evidence="1">MMolMol1</strain>
        <tissue evidence="1">Muscle</tissue>
    </source>
</reference>
<dbReference type="AlphaFoldDB" id="A0A7J8DCB1"/>
<evidence type="ECO:0000313" key="2">
    <source>
        <dbReference type="Proteomes" id="UP000550707"/>
    </source>
</evidence>
<dbReference type="Proteomes" id="UP000550707">
    <property type="component" value="Unassembled WGS sequence"/>
</dbReference>
<proteinExistence type="predicted"/>
<gene>
    <name evidence="1" type="ORF">HJG59_009359</name>
</gene>
<comment type="caution">
    <text evidence="1">The sequence shown here is derived from an EMBL/GenBank/DDBJ whole genome shotgun (WGS) entry which is preliminary data.</text>
</comment>
<accession>A0A7J8DCB1</accession>
<evidence type="ECO:0000313" key="1">
    <source>
        <dbReference type="EMBL" id="KAF6420629.1"/>
    </source>
</evidence>
<dbReference type="InParanoid" id="A0A7J8DCB1"/>
<dbReference type="EMBL" id="JACASF010000018">
    <property type="protein sequence ID" value="KAF6420629.1"/>
    <property type="molecule type" value="Genomic_DNA"/>
</dbReference>
<sequence>MAAPGLEKRWPDWKPCALPDQPHCSLSHAHFCTKVNTGQDPIPDISGAEWGHLDRSLIDANTEDEEENDRRPKTCASLSLNLFFFIDFRGRERERETSVRENIDWLPPACPPLGIWPTTWACAPTRN</sequence>
<name>A0A7J8DCB1_MOLMO</name>
<keyword evidence="2" id="KW-1185">Reference proteome</keyword>